<dbReference type="Gene3D" id="3.40.50.150">
    <property type="entry name" value="Vaccinia Virus protein VP39"/>
    <property type="match status" value="1"/>
</dbReference>
<evidence type="ECO:0000256" key="1">
    <source>
        <dbReference type="ARBA" id="ARBA00022603"/>
    </source>
</evidence>
<dbReference type="InterPro" id="IPR029063">
    <property type="entry name" value="SAM-dependent_MTases_sf"/>
</dbReference>
<dbReference type="Proteomes" id="UP000193136">
    <property type="component" value="Unassembled WGS sequence"/>
</dbReference>
<dbReference type="PANTHER" id="PTHR43712:SF2">
    <property type="entry name" value="O-METHYLTRANSFERASE CICE"/>
    <property type="match status" value="1"/>
</dbReference>
<dbReference type="SUPFAM" id="SSF53335">
    <property type="entry name" value="S-adenosyl-L-methionine-dependent methyltransferases"/>
    <property type="match status" value="1"/>
</dbReference>
<dbReference type="CDD" id="cd02440">
    <property type="entry name" value="AdoMet_MTases"/>
    <property type="match status" value="1"/>
</dbReference>
<reference evidence="7 8" key="1">
    <citation type="submission" date="2017-03" db="EMBL/GenBank/DDBJ databases">
        <title>Genome sequence of Geothermobacter sp. EPR-M, Deep-Sea Iron Reducer.</title>
        <authorList>
            <person name="Tully B."/>
            <person name="Savalia P."/>
            <person name="Abuyen K."/>
            <person name="Baughan C."/>
            <person name="Romero E."/>
            <person name="Ronkowski C."/>
            <person name="Torres B."/>
            <person name="Tremblay J."/>
            <person name="Trujillo A."/>
            <person name="Tyler M."/>
            <person name="Perez-Rodriguez I."/>
            <person name="Amend J."/>
        </authorList>
    </citation>
    <scope>NUCLEOTIDE SEQUENCE [LARGE SCALE GENOMIC DNA]</scope>
    <source>
        <strain evidence="7 8">EPR-M</strain>
    </source>
</reference>
<evidence type="ECO:0000256" key="4">
    <source>
        <dbReference type="PIRSR" id="PIRSR005739-1"/>
    </source>
</evidence>
<dbReference type="PANTHER" id="PTHR43712">
    <property type="entry name" value="PUTATIVE (AFU_ORTHOLOGUE AFUA_4G14580)-RELATED"/>
    <property type="match status" value="1"/>
</dbReference>
<gene>
    <name evidence="7" type="ORF">B5V00_05590</name>
</gene>
<dbReference type="SUPFAM" id="SSF46785">
    <property type="entry name" value="Winged helix' DNA-binding domain"/>
    <property type="match status" value="1"/>
</dbReference>
<dbReference type="GO" id="GO:0032259">
    <property type="term" value="P:methylation"/>
    <property type="evidence" value="ECO:0007669"/>
    <property type="project" value="UniProtKB-KW"/>
</dbReference>
<protein>
    <submittedName>
        <fullName evidence="7">SAM-dependent methyltransferase</fullName>
    </submittedName>
</protein>
<keyword evidence="3" id="KW-0949">S-adenosyl-L-methionine</keyword>
<dbReference type="GO" id="GO:0008171">
    <property type="term" value="F:O-methyltransferase activity"/>
    <property type="evidence" value="ECO:0007669"/>
    <property type="project" value="InterPro"/>
</dbReference>
<keyword evidence="1 7" id="KW-0489">Methyltransferase</keyword>
<organism evidence="7 8">
    <name type="scientific">Geothermobacter hydrogeniphilus</name>
    <dbReference type="NCBI Taxonomy" id="1969733"/>
    <lineage>
        <taxon>Bacteria</taxon>
        <taxon>Pseudomonadati</taxon>
        <taxon>Thermodesulfobacteriota</taxon>
        <taxon>Desulfuromonadia</taxon>
        <taxon>Desulfuromonadales</taxon>
        <taxon>Geothermobacteraceae</taxon>
        <taxon>Geothermobacter</taxon>
    </lineage>
</organism>
<evidence type="ECO:0000256" key="2">
    <source>
        <dbReference type="ARBA" id="ARBA00022679"/>
    </source>
</evidence>
<keyword evidence="8" id="KW-1185">Reference proteome</keyword>
<sequence>MDSFDWDPAELLNLSGGYWSTCALHAGVSLGLFPALAAQPRTVAELAEEKGIPERGLVMLLDALTAMQLLEKNVERYAMTTSATRYLDPASPEYLGHIIAHHHHLMSGWARLDEAVRSGGPIRDRVSHDADEEQRENFLLGMFDLGMLLAPRVAAAIDLSGRQQLLDLGGGPGTYAIHFCRRNPQLRATIFDLPTTRPFAEQTLTRFDMGSRIDFVPGDFTVDPIPAGCDVAWLSHILHGEGRRGCVRLLQKTAAALEPGGLLLVQEFILQADRTGPLFPALFSLNMLLGTPEGQSYSEPELTELLNEAGFRQIERRPLELPNGVGILSAVKS</sequence>
<dbReference type="Pfam" id="PF08100">
    <property type="entry name" value="Dimerisation"/>
    <property type="match status" value="1"/>
</dbReference>
<dbReference type="AlphaFoldDB" id="A0A1X0Y8I5"/>
<dbReference type="InterPro" id="IPR016461">
    <property type="entry name" value="COMT-like"/>
</dbReference>
<proteinExistence type="predicted"/>
<dbReference type="InterPro" id="IPR036388">
    <property type="entry name" value="WH-like_DNA-bd_sf"/>
</dbReference>
<dbReference type="InterPro" id="IPR012967">
    <property type="entry name" value="COMT_dimerisation"/>
</dbReference>
<evidence type="ECO:0000256" key="3">
    <source>
        <dbReference type="ARBA" id="ARBA00022691"/>
    </source>
</evidence>
<dbReference type="Pfam" id="PF00891">
    <property type="entry name" value="Methyltransf_2"/>
    <property type="match status" value="1"/>
</dbReference>
<dbReference type="InterPro" id="IPR001077">
    <property type="entry name" value="COMT_C"/>
</dbReference>
<accession>A0A1X0Y8I5</accession>
<evidence type="ECO:0000313" key="8">
    <source>
        <dbReference type="Proteomes" id="UP000193136"/>
    </source>
</evidence>
<dbReference type="InterPro" id="IPR036390">
    <property type="entry name" value="WH_DNA-bd_sf"/>
</dbReference>
<dbReference type="EMBL" id="NAAD01000005">
    <property type="protein sequence ID" value="ORJ61511.1"/>
    <property type="molecule type" value="Genomic_DNA"/>
</dbReference>
<keyword evidence="2 7" id="KW-0808">Transferase</keyword>
<feature type="domain" description="O-methyltransferase C-terminal" evidence="5">
    <location>
        <begin position="128"/>
        <end position="312"/>
    </location>
</feature>
<feature type="domain" description="O-methyltransferase dimerisation" evidence="6">
    <location>
        <begin position="13"/>
        <end position="87"/>
    </location>
</feature>
<name>A0A1X0Y8I5_9BACT</name>
<dbReference type="STRING" id="1969733.B5V00_05590"/>
<evidence type="ECO:0000313" key="7">
    <source>
        <dbReference type="EMBL" id="ORJ61511.1"/>
    </source>
</evidence>
<dbReference type="OrthoDB" id="9767938at2"/>
<feature type="active site" description="Proton acceptor" evidence="4">
    <location>
        <position position="239"/>
    </location>
</feature>
<dbReference type="Gene3D" id="1.10.10.10">
    <property type="entry name" value="Winged helix-like DNA-binding domain superfamily/Winged helix DNA-binding domain"/>
    <property type="match status" value="1"/>
</dbReference>
<evidence type="ECO:0000259" key="5">
    <source>
        <dbReference type="Pfam" id="PF00891"/>
    </source>
</evidence>
<dbReference type="RefSeq" id="WP_085009785.1">
    <property type="nucleotide sequence ID" value="NZ_NAAD01000005.1"/>
</dbReference>
<dbReference type="PROSITE" id="PS51683">
    <property type="entry name" value="SAM_OMT_II"/>
    <property type="match status" value="1"/>
</dbReference>
<dbReference type="GO" id="GO:0046983">
    <property type="term" value="F:protein dimerization activity"/>
    <property type="evidence" value="ECO:0007669"/>
    <property type="project" value="InterPro"/>
</dbReference>
<dbReference type="PIRSF" id="PIRSF005739">
    <property type="entry name" value="O-mtase"/>
    <property type="match status" value="1"/>
</dbReference>
<evidence type="ECO:0000259" key="6">
    <source>
        <dbReference type="Pfam" id="PF08100"/>
    </source>
</evidence>
<comment type="caution">
    <text evidence="7">The sequence shown here is derived from an EMBL/GenBank/DDBJ whole genome shotgun (WGS) entry which is preliminary data.</text>
</comment>